<accession>A0ACC1LAY2</accession>
<gene>
    <name evidence="1" type="ORF">H4R21_001619</name>
</gene>
<name>A0ACC1LAY2_9FUNG</name>
<protein>
    <submittedName>
        <fullName evidence="1">Uncharacterized protein</fullName>
    </submittedName>
</protein>
<reference evidence="1" key="1">
    <citation type="submission" date="2022-07" db="EMBL/GenBank/DDBJ databases">
        <title>Phylogenomic reconstructions and comparative analyses of Kickxellomycotina fungi.</title>
        <authorList>
            <person name="Reynolds N.K."/>
            <person name="Stajich J.E."/>
            <person name="Barry K."/>
            <person name="Grigoriev I.V."/>
            <person name="Crous P."/>
            <person name="Smith M.E."/>
        </authorList>
    </citation>
    <scope>NUCLEOTIDE SEQUENCE</scope>
    <source>
        <strain evidence="1">BCRC 34780</strain>
    </source>
</reference>
<feature type="non-terminal residue" evidence="1">
    <location>
        <position position="1"/>
    </location>
</feature>
<comment type="caution">
    <text evidence="1">The sequence shown here is derived from an EMBL/GenBank/DDBJ whole genome shotgun (WGS) entry which is preliminary data.</text>
</comment>
<dbReference type="EMBL" id="JANBUN010000348">
    <property type="protein sequence ID" value="KAJ2804513.1"/>
    <property type="molecule type" value="Genomic_DNA"/>
</dbReference>
<evidence type="ECO:0000313" key="1">
    <source>
        <dbReference type="EMBL" id="KAJ2804513.1"/>
    </source>
</evidence>
<feature type="non-terminal residue" evidence="1">
    <location>
        <position position="149"/>
    </location>
</feature>
<proteinExistence type="predicted"/>
<dbReference type="Proteomes" id="UP001140087">
    <property type="component" value="Unassembled WGS sequence"/>
</dbReference>
<evidence type="ECO:0000313" key="2">
    <source>
        <dbReference type="Proteomes" id="UP001140087"/>
    </source>
</evidence>
<sequence>PQGGSGRLGRPRQGRGGERPAAQPARQRSVAAVRDGEDHRCPRQGARARGLAASGQQRGGGGRPRQAEADVGAGAQLGQAVPEKGADAPVARARPRGAARAAQAGAAQEVGVRQVRPAAAASPAAGEAGRPARRPPPREEGCPPSAAEV</sequence>
<organism evidence="1 2">
    <name type="scientific">Coemansia helicoidea</name>
    <dbReference type="NCBI Taxonomy" id="1286919"/>
    <lineage>
        <taxon>Eukaryota</taxon>
        <taxon>Fungi</taxon>
        <taxon>Fungi incertae sedis</taxon>
        <taxon>Zoopagomycota</taxon>
        <taxon>Kickxellomycotina</taxon>
        <taxon>Kickxellomycetes</taxon>
        <taxon>Kickxellales</taxon>
        <taxon>Kickxellaceae</taxon>
        <taxon>Coemansia</taxon>
    </lineage>
</organism>
<keyword evidence="2" id="KW-1185">Reference proteome</keyword>